<protein>
    <recommendedName>
        <fullName evidence="3">DUF1802 family protein</fullName>
    </recommendedName>
</protein>
<dbReference type="AlphaFoldDB" id="A0A2K5AP45"/>
<evidence type="ECO:0000313" key="2">
    <source>
        <dbReference type="Proteomes" id="UP000236248"/>
    </source>
</evidence>
<keyword evidence="2" id="KW-1185">Reference proteome</keyword>
<accession>A0A2K5AP45</accession>
<evidence type="ECO:0000313" key="1">
    <source>
        <dbReference type="EMBL" id="SPC33412.1"/>
    </source>
</evidence>
<dbReference type="KEGG" id="ncv:NCAV_0214"/>
<dbReference type="InterPro" id="IPR014923">
    <property type="entry name" value="DUF1802"/>
</dbReference>
<proteinExistence type="predicted"/>
<dbReference type="Proteomes" id="UP000236248">
    <property type="component" value="Chromosome NCAV"/>
</dbReference>
<gene>
    <name evidence="1" type="ORF">NCAV_0214</name>
</gene>
<dbReference type="EMBL" id="LT981265">
    <property type="protein sequence ID" value="SPC33412.1"/>
    <property type="molecule type" value="Genomic_DNA"/>
</dbReference>
<dbReference type="Pfam" id="PF08819">
    <property type="entry name" value="DUF1802"/>
    <property type="match status" value="1"/>
</dbReference>
<sequence length="198" mass="23195">MANTAHTTDSKILGWHALKEWAIVVRAVEQGKHFILFRKGGILEDGFSVASNEFLLFPTFEHQSRQYIKDEYRLDYDMLEVHAPVDKVVIRSAARVASYYESSDKSRLLKLNRYHIYNDLFLDYRMQWNRDKPVSVMLVRAYRLEEPIVVDMKGDYYGCRSWIRLDQDDLKGVRIGKPVVDDIIFDRIKREVDGVMAG</sequence>
<name>A0A2K5AP45_9ARCH</name>
<dbReference type="RefSeq" id="WP_103287759.1">
    <property type="nucleotide sequence ID" value="NZ_LT981265.1"/>
</dbReference>
<reference evidence="2" key="1">
    <citation type="submission" date="2018-01" db="EMBL/GenBank/DDBJ databases">
        <authorList>
            <person name="Kerou L M."/>
        </authorList>
    </citation>
    <scope>NUCLEOTIDE SEQUENCE [LARGE SCALE GENOMIC DNA]</scope>
    <source>
        <strain evidence="2">SCU2</strain>
    </source>
</reference>
<evidence type="ECO:0008006" key="3">
    <source>
        <dbReference type="Google" id="ProtNLM"/>
    </source>
</evidence>
<dbReference type="GeneID" id="41594315"/>
<organism evidence="1 2">
    <name type="scientific">Candidatus Nitrosocaldus cavascurensis</name>
    <dbReference type="NCBI Taxonomy" id="2058097"/>
    <lineage>
        <taxon>Archaea</taxon>
        <taxon>Nitrososphaerota</taxon>
        <taxon>Nitrososphaeria</taxon>
        <taxon>Candidatus Nitrosocaldales</taxon>
        <taxon>Candidatus Nitrosocaldaceae</taxon>
        <taxon>Candidatus Nitrosocaldus</taxon>
    </lineage>
</organism>